<evidence type="ECO:0000313" key="2">
    <source>
        <dbReference type="Proteomes" id="UP000837932"/>
    </source>
</evidence>
<organism evidence="1 2">
    <name type="scientific">Emticicia aquatica</name>
    <dbReference type="NCBI Taxonomy" id="1681835"/>
    <lineage>
        <taxon>Bacteria</taxon>
        <taxon>Pseudomonadati</taxon>
        <taxon>Bacteroidota</taxon>
        <taxon>Cytophagia</taxon>
        <taxon>Cytophagales</taxon>
        <taxon>Leadbetterellaceae</taxon>
        <taxon>Emticicia</taxon>
    </lineage>
</organism>
<evidence type="ECO:0000313" key="1">
    <source>
        <dbReference type="EMBL" id="CAH0995946.1"/>
    </source>
</evidence>
<comment type="caution">
    <text evidence="1">The sequence shown here is derived from an EMBL/GenBank/DDBJ whole genome shotgun (WGS) entry which is preliminary data.</text>
</comment>
<evidence type="ECO:0008006" key="3">
    <source>
        <dbReference type="Google" id="ProtNLM"/>
    </source>
</evidence>
<reference evidence="1" key="1">
    <citation type="submission" date="2021-12" db="EMBL/GenBank/DDBJ databases">
        <authorList>
            <person name="Rodrigo-Torres L."/>
            <person name="Arahal R. D."/>
            <person name="Lucena T."/>
        </authorList>
    </citation>
    <scope>NUCLEOTIDE SEQUENCE</scope>
    <source>
        <strain evidence="1">CECT 8858</strain>
    </source>
</reference>
<dbReference type="Proteomes" id="UP000837932">
    <property type="component" value="Unassembled WGS sequence"/>
</dbReference>
<proteinExistence type="predicted"/>
<keyword evidence="2" id="KW-1185">Reference proteome</keyword>
<protein>
    <recommendedName>
        <fullName evidence="3">Transposase</fullName>
    </recommendedName>
</protein>
<dbReference type="EMBL" id="CAKLPY010000002">
    <property type="protein sequence ID" value="CAH0995946.1"/>
    <property type="molecule type" value="Genomic_DNA"/>
</dbReference>
<gene>
    <name evidence="1" type="ORF">EMA8858_02074</name>
</gene>
<sequence>MTFGKTSIRLQNKSVKKLSVDMLAVLRMAFFVHNFLKNLIKKH</sequence>
<name>A0ABM9APV3_9BACT</name>
<accession>A0ABM9APV3</accession>